<dbReference type="PIRSF" id="PIRSF006060">
    <property type="entry name" value="AA_transporter"/>
    <property type="match status" value="1"/>
</dbReference>
<comment type="subcellular location">
    <subcellularLocation>
        <location evidence="1">Cell membrane</location>
        <topology evidence="1">Multi-pass membrane protein</topology>
    </subcellularLocation>
</comment>
<dbReference type="Gene3D" id="1.20.1740.10">
    <property type="entry name" value="Amino acid/polyamine transporter I"/>
    <property type="match status" value="1"/>
</dbReference>
<dbReference type="InterPro" id="IPR002293">
    <property type="entry name" value="AA/rel_permease1"/>
</dbReference>
<feature type="transmembrane region" description="Helical" evidence="6">
    <location>
        <begin position="34"/>
        <end position="57"/>
    </location>
</feature>
<sequence length="482" mass="51387">MSFFDLIGYDRHGAVTEVATTLNKGRLNTYGVTLAALGFNAPAWVAASSMSVLYSMVGHAAPLSLVVAYFFPMLILAFCLVRLVREAPSAAGVFTYVERFLHPGMGTVLGWTYTVMAATVAPMTAVIGAEYVQALFPSLAGDTQARIIGTVMMLTFFAVSFRGIELTARVAGIFLVFEILVVSGLGLCGILDPQVHNLSFTDLYSVKAAGGWGSLGAGLLFGLWMLANFDSAINYIEEAKVPVRTVQRSLLLVLSLAFVIYSLAAIGWQYAVPVDKLSKIVEDGNGGPIAAVANVYLPHSLAWIALFVVITSCCAGMQISINSGARTMYRMSAEGHLPGIFGKTNQYKAPFISVASVVAFGIILVWLKPLAKIIFYYDTVTITLVLSYAAMLAAAIRLFWMKHSAGVAAMLTILPAFSILVILYVGYSAGMSPGDPGDLYDAWYIGVAVVAIGTMLAFMKRKPSAAVDQPVIPTATAPGDAR</sequence>
<feature type="transmembrane region" description="Helical" evidence="6">
    <location>
        <begin position="211"/>
        <end position="229"/>
    </location>
</feature>
<feature type="transmembrane region" description="Helical" evidence="6">
    <location>
        <begin position="171"/>
        <end position="191"/>
    </location>
</feature>
<evidence type="ECO:0000256" key="6">
    <source>
        <dbReference type="SAM" id="Phobius"/>
    </source>
</evidence>
<evidence type="ECO:0000313" key="8">
    <source>
        <dbReference type="Proteomes" id="UP001156641"/>
    </source>
</evidence>
<dbReference type="Pfam" id="PF13520">
    <property type="entry name" value="AA_permease_2"/>
    <property type="match status" value="1"/>
</dbReference>
<dbReference type="RefSeq" id="WP_284257642.1">
    <property type="nucleotide sequence ID" value="NZ_BSOS01000043.1"/>
</dbReference>
<accession>A0ABQ6A6M0</accession>
<feature type="transmembrane region" description="Helical" evidence="6">
    <location>
        <begin position="373"/>
        <end position="400"/>
    </location>
</feature>
<reference evidence="8" key="1">
    <citation type="journal article" date="2019" name="Int. J. Syst. Evol. Microbiol.">
        <title>The Global Catalogue of Microorganisms (GCM) 10K type strain sequencing project: providing services to taxonomists for standard genome sequencing and annotation.</title>
        <authorList>
            <consortium name="The Broad Institute Genomics Platform"/>
            <consortium name="The Broad Institute Genome Sequencing Center for Infectious Disease"/>
            <person name="Wu L."/>
            <person name="Ma J."/>
        </authorList>
    </citation>
    <scope>NUCLEOTIDE SEQUENCE [LARGE SCALE GENOMIC DNA]</scope>
    <source>
        <strain evidence="8">NBRC 112502</strain>
    </source>
</reference>
<feature type="transmembrane region" description="Helical" evidence="6">
    <location>
        <begin position="105"/>
        <end position="127"/>
    </location>
</feature>
<keyword evidence="5 6" id="KW-0472">Membrane</keyword>
<evidence type="ECO:0000256" key="1">
    <source>
        <dbReference type="ARBA" id="ARBA00004651"/>
    </source>
</evidence>
<feature type="transmembrane region" description="Helical" evidence="6">
    <location>
        <begin position="250"/>
        <end position="271"/>
    </location>
</feature>
<feature type="transmembrane region" description="Helical" evidence="6">
    <location>
        <begin position="442"/>
        <end position="459"/>
    </location>
</feature>
<gene>
    <name evidence="7" type="ORF">GCM10010909_16230</name>
</gene>
<protein>
    <recommendedName>
        <fullName evidence="9">Amino acid transporter</fullName>
    </recommendedName>
</protein>
<dbReference type="Proteomes" id="UP001156641">
    <property type="component" value="Unassembled WGS sequence"/>
</dbReference>
<keyword evidence="8" id="KW-1185">Reference proteome</keyword>
<dbReference type="PANTHER" id="PTHR42770:SF7">
    <property type="entry name" value="MEMBRANE PROTEIN"/>
    <property type="match status" value="1"/>
</dbReference>
<comment type="caution">
    <text evidence="7">The sequence shown here is derived from an EMBL/GenBank/DDBJ whole genome shotgun (WGS) entry which is preliminary data.</text>
</comment>
<name>A0ABQ6A6M0_9PROT</name>
<dbReference type="InterPro" id="IPR050367">
    <property type="entry name" value="APC_superfamily"/>
</dbReference>
<evidence type="ECO:0000256" key="4">
    <source>
        <dbReference type="ARBA" id="ARBA00022989"/>
    </source>
</evidence>
<feature type="transmembrane region" description="Helical" evidence="6">
    <location>
        <begin position="301"/>
        <end position="321"/>
    </location>
</feature>
<keyword evidence="2" id="KW-1003">Cell membrane</keyword>
<keyword evidence="3 6" id="KW-0812">Transmembrane</keyword>
<feature type="transmembrane region" description="Helical" evidence="6">
    <location>
        <begin position="147"/>
        <end position="164"/>
    </location>
</feature>
<organism evidence="7 8">
    <name type="scientific">Acidocella aquatica</name>
    <dbReference type="NCBI Taxonomy" id="1922313"/>
    <lineage>
        <taxon>Bacteria</taxon>
        <taxon>Pseudomonadati</taxon>
        <taxon>Pseudomonadota</taxon>
        <taxon>Alphaproteobacteria</taxon>
        <taxon>Acetobacterales</taxon>
        <taxon>Acidocellaceae</taxon>
        <taxon>Acidocella</taxon>
    </lineage>
</organism>
<keyword evidence="4 6" id="KW-1133">Transmembrane helix</keyword>
<evidence type="ECO:0000256" key="5">
    <source>
        <dbReference type="ARBA" id="ARBA00023136"/>
    </source>
</evidence>
<evidence type="ECO:0000256" key="2">
    <source>
        <dbReference type="ARBA" id="ARBA00022475"/>
    </source>
</evidence>
<evidence type="ECO:0008006" key="9">
    <source>
        <dbReference type="Google" id="ProtNLM"/>
    </source>
</evidence>
<proteinExistence type="predicted"/>
<dbReference type="PANTHER" id="PTHR42770">
    <property type="entry name" value="AMINO ACID TRANSPORTER-RELATED"/>
    <property type="match status" value="1"/>
</dbReference>
<evidence type="ECO:0000313" key="7">
    <source>
        <dbReference type="EMBL" id="GLR66943.1"/>
    </source>
</evidence>
<evidence type="ECO:0000256" key="3">
    <source>
        <dbReference type="ARBA" id="ARBA00022692"/>
    </source>
</evidence>
<feature type="transmembrane region" description="Helical" evidence="6">
    <location>
        <begin position="349"/>
        <end position="367"/>
    </location>
</feature>
<feature type="transmembrane region" description="Helical" evidence="6">
    <location>
        <begin position="63"/>
        <end position="84"/>
    </location>
</feature>
<dbReference type="EMBL" id="BSOS01000043">
    <property type="protein sequence ID" value="GLR66943.1"/>
    <property type="molecule type" value="Genomic_DNA"/>
</dbReference>
<feature type="transmembrane region" description="Helical" evidence="6">
    <location>
        <begin position="407"/>
        <end position="430"/>
    </location>
</feature>